<comment type="caution">
    <text evidence="8">The sequence shown here is derived from an EMBL/GenBank/DDBJ whole genome shotgun (WGS) entry which is preliminary data.</text>
</comment>
<feature type="domain" description="RecX second three-helical" evidence="6">
    <location>
        <begin position="66"/>
        <end position="107"/>
    </location>
</feature>
<reference evidence="8 9" key="1">
    <citation type="submission" date="2020-04" db="EMBL/GenBank/DDBJ databases">
        <title>Gordonia sp. nov. TBRC 11910.</title>
        <authorList>
            <person name="Suriyachadkun C."/>
        </authorList>
    </citation>
    <scope>NUCLEOTIDE SEQUENCE [LARGE SCALE GENOMIC DNA]</scope>
    <source>
        <strain evidence="8 9">TBRC 11910</strain>
    </source>
</reference>
<dbReference type="PANTHER" id="PTHR33602">
    <property type="entry name" value="REGULATORY PROTEIN RECX FAMILY PROTEIN"/>
    <property type="match status" value="1"/>
</dbReference>
<evidence type="ECO:0000256" key="1">
    <source>
        <dbReference type="ARBA" id="ARBA00004496"/>
    </source>
</evidence>
<organism evidence="8 9">
    <name type="scientific">Gordonia asplenii</name>
    <dbReference type="NCBI Taxonomy" id="2725283"/>
    <lineage>
        <taxon>Bacteria</taxon>
        <taxon>Bacillati</taxon>
        <taxon>Actinomycetota</taxon>
        <taxon>Actinomycetes</taxon>
        <taxon>Mycobacteriales</taxon>
        <taxon>Gordoniaceae</taxon>
        <taxon>Gordonia</taxon>
    </lineage>
</organism>
<comment type="similarity">
    <text evidence="2 5">Belongs to the RecX family.</text>
</comment>
<dbReference type="InterPro" id="IPR053926">
    <property type="entry name" value="RecX_HTH_1st"/>
</dbReference>
<dbReference type="AlphaFoldDB" id="A0A848KMK6"/>
<dbReference type="Gene3D" id="1.10.10.10">
    <property type="entry name" value="Winged helix-like DNA-binding domain superfamily/Winged helix DNA-binding domain"/>
    <property type="match status" value="2"/>
</dbReference>
<evidence type="ECO:0000256" key="2">
    <source>
        <dbReference type="ARBA" id="ARBA00009695"/>
    </source>
</evidence>
<dbReference type="Pfam" id="PF02631">
    <property type="entry name" value="RecX_HTH2"/>
    <property type="match status" value="1"/>
</dbReference>
<evidence type="ECO:0000256" key="5">
    <source>
        <dbReference type="HAMAP-Rule" id="MF_01114"/>
    </source>
</evidence>
<accession>A0A848KMK6</accession>
<dbReference type="InterPro" id="IPR036388">
    <property type="entry name" value="WH-like_DNA-bd_sf"/>
</dbReference>
<protein>
    <recommendedName>
        <fullName evidence="3 5">Regulatory protein RecX</fullName>
    </recommendedName>
</protein>
<keyword evidence="9" id="KW-1185">Reference proteome</keyword>
<dbReference type="Pfam" id="PF21982">
    <property type="entry name" value="RecX_HTH1"/>
    <property type="match status" value="1"/>
</dbReference>
<evidence type="ECO:0000256" key="3">
    <source>
        <dbReference type="ARBA" id="ARBA00018111"/>
    </source>
</evidence>
<dbReference type="Proteomes" id="UP000550729">
    <property type="component" value="Unassembled WGS sequence"/>
</dbReference>
<dbReference type="GO" id="GO:0006282">
    <property type="term" value="P:regulation of DNA repair"/>
    <property type="evidence" value="ECO:0007669"/>
    <property type="project" value="UniProtKB-UniRule"/>
</dbReference>
<dbReference type="InterPro" id="IPR003783">
    <property type="entry name" value="Regulatory_RecX"/>
</dbReference>
<evidence type="ECO:0000259" key="6">
    <source>
        <dbReference type="Pfam" id="PF02631"/>
    </source>
</evidence>
<evidence type="ECO:0000313" key="9">
    <source>
        <dbReference type="Proteomes" id="UP000550729"/>
    </source>
</evidence>
<evidence type="ECO:0000313" key="8">
    <source>
        <dbReference type="EMBL" id="NMN99905.1"/>
    </source>
</evidence>
<evidence type="ECO:0000256" key="4">
    <source>
        <dbReference type="ARBA" id="ARBA00022490"/>
    </source>
</evidence>
<feature type="domain" description="RecX first three-helical" evidence="7">
    <location>
        <begin position="20"/>
        <end position="59"/>
    </location>
</feature>
<comment type="subcellular location">
    <subcellularLocation>
        <location evidence="1 5">Cytoplasm</location>
    </subcellularLocation>
</comment>
<dbReference type="RefSeq" id="WP_170192386.1">
    <property type="nucleotide sequence ID" value="NZ_JABBNB010000001.1"/>
</dbReference>
<dbReference type="GO" id="GO:0005737">
    <property type="term" value="C:cytoplasm"/>
    <property type="evidence" value="ECO:0007669"/>
    <property type="project" value="UniProtKB-SubCell"/>
</dbReference>
<sequence length="175" mass="19405">MTDSPEPRPRRSPEESKASAWDAALRLLGIRARSRDEMRKRLQRRGFEESEIESVMTRLDAAGLLDDADFAGEWVRARHSTSGKGRIALRHELAAKGVDKAIVEEALAGVDPDAEREIAARLVAKKLTASTLEEAHTDRTGRDKVFRRLVGMLVRRGYGQSMSIDVVNEALRAAA</sequence>
<name>A0A848KMK6_9ACTN</name>
<evidence type="ECO:0000259" key="7">
    <source>
        <dbReference type="Pfam" id="PF21982"/>
    </source>
</evidence>
<keyword evidence="4 5" id="KW-0963">Cytoplasm</keyword>
<dbReference type="InterPro" id="IPR053924">
    <property type="entry name" value="RecX_HTH_2nd"/>
</dbReference>
<dbReference type="PANTHER" id="PTHR33602:SF1">
    <property type="entry name" value="REGULATORY PROTEIN RECX FAMILY PROTEIN"/>
    <property type="match status" value="1"/>
</dbReference>
<dbReference type="EMBL" id="JABBNB010000001">
    <property type="protein sequence ID" value="NMN99905.1"/>
    <property type="molecule type" value="Genomic_DNA"/>
</dbReference>
<proteinExistence type="inferred from homology"/>
<comment type="function">
    <text evidence="5">Modulates RecA activity.</text>
</comment>
<dbReference type="HAMAP" id="MF_01114">
    <property type="entry name" value="RecX"/>
    <property type="match status" value="1"/>
</dbReference>
<gene>
    <name evidence="5" type="primary">recX</name>
    <name evidence="8" type="ORF">HH308_01590</name>
</gene>